<dbReference type="Pfam" id="PF00106">
    <property type="entry name" value="adh_short"/>
    <property type="match status" value="1"/>
</dbReference>
<dbReference type="InterPro" id="IPR002347">
    <property type="entry name" value="SDR_fam"/>
</dbReference>
<dbReference type="PANTHER" id="PTHR42760:SF133">
    <property type="entry name" value="3-OXOACYL-[ACYL-CARRIER-PROTEIN] REDUCTASE"/>
    <property type="match status" value="1"/>
</dbReference>
<dbReference type="InterPro" id="IPR036291">
    <property type="entry name" value="NAD(P)-bd_dom_sf"/>
</dbReference>
<comment type="similarity">
    <text evidence="1">Belongs to the short-chain dehydrogenases/reductases (SDR) family.</text>
</comment>
<proteinExistence type="inferred from homology"/>
<evidence type="ECO:0000256" key="2">
    <source>
        <dbReference type="ARBA" id="ARBA00023002"/>
    </source>
</evidence>
<organism evidence="3">
    <name type="scientific">freshwater metagenome</name>
    <dbReference type="NCBI Taxonomy" id="449393"/>
    <lineage>
        <taxon>unclassified sequences</taxon>
        <taxon>metagenomes</taxon>
        <taxon>ecological metagenomes</taxon>
    </lineage>
</organism>
<dbReference type="Gene3D" id="3.40.50.720">
    <property type="entry name" value="NAD(P)-binding Rossmann-like Domain"/>
    <property type="match status" value="1"/>
</dbReference>
<reference evidence="3" key="1">
    <citation type="submission" date="2020-05" db="EMBL/GenBank/DDBJ databases">
        <authorList>
            <person name="Chiriac C."/>
            <person name="Salcher M."/>
            <person name="Ghai R."/>
            <person name="Kavagutti S V."/>
        </authorList>
    </citation>
    <scope>NUCLEOTIDE SEQUENCE</scope>
</reference>
<dbReference type="PRINTS" id="PR00080">
    <property type="entry name" value="SDRFAMILY"/>
</dbReference>
<dbReference type="EMBL" id="CAEZYO010000054">
    <property type="protein sequence ID" value="CAB4737419.1"/>
    <property type="molecule type" value="Genomic_DNA"/>
</dbReference>
<dbReference type="GO" id="GO:0016616">
    <property type="term" value="F:oxidoreductase activity, acting on the CH-OH group of donors, NAD or NADP as acceptor"/>
    <property type="evidence" value="ECO:0007669"/>
    <property type="project" value="TreeGrafter"/>
</dbReference>
<dbReference type="PANTHER" id="PTHR42760">
    <property type="entry name" value="SHORT-CHAIN DEHYDROGENASES/REDUCTASES FAMILY MEMBER"/>
    <property type="match status" value="1"/>
</dbReference>
<gene>
    <name evidence="3" type="ORF">UFOPK2731_01261</name>
</gene>
<sequence>MTIRILELSTSSAIVTGAAGLLGQEHCAALAELGSTLILIDINSEKLVAAKSRIESNYPDCKVLTYIIDITNEEEVKRLRNELEKIEVFPNILINNAAIDAKVTGNQIESSRLENFELSAWNFELSVGLTGAFIMSKIFGTQMAEHNAGGVIINIASDLSVIAPNQTLYEIDGLPENEQPVKPITYSVIKAGLVGMTKYLSTYWAKDGIRVNALSPGGVFQNQSPEFVQKLEKLIPMGRMAATDEYRGAIQFLCTDASKYMTGQNIVMDGGRSVW</sequence>
<name>A0A6J6ST67_9ZZZZ</name>
<evidence type="ECO:0000256" key="1">
    <source>
        <dbReference type="ARBA" id="ARBA00006484"/>
    </source>
</evidence>
<accession>A0A6J6ST67</accession>
<dbReference type="PRINTS" id="PR00081">
    <property type="entry name" value="GDHRDH"/>
</dbReference>
<dbReference type="SUPFAM" id="SSF51735">
    <property type="entry name" value="NAD(P)-binding Rossmann-fold domains"/>
    <property type="match status" value="1"/>
</dbReference>
<keyword evidence="2" id="KW-0560">Oxidoreductase</keyword>
<dbReference type="Pfam" id="PF13561">
    <property type="entry name" value="adh_short_C2"/>
    <property type="match status" value="1"/>
</dbReference>
<protein>
    <submittedName>
        <fullName evidence="3">Unannotated protein</fullName>
    </submittedName>
</protein>
<dbReference type="AlphaFoldDB" id="A0A6J6ST67"/>
<evidence type="ECO:0000313" key="3">
    <source>
        <dbReference type="EMBL" id="CAB4737419.1"/>
    </source>
</evidence>